<comment type="similarity">
    <text evidence="3">Belongs to the glycosyltransferase group 1 family. Glycosyltransferase 30 subfamily.</text>
</comment>
<evidence type="ECO:0000256" key="2">
    <source>
        <dbReference type="ARBA" id="ARBA00004713"/>
    </source>
</evidence>
<dbReference type="NCBIfam" id="NF004388">
    <property type="entry name" value="PRK05749.1-4"/>
    <property type="match status" value="1"/>
</dbReference>
<evidence type="ECO:0000313" key="16">
    <source>
        <dbReference type="EMBL" id="SMA37746.1"/>
    </source>
</evidence>
<reference evidence="16 17" key="1">
    <citation type="submission" date="2017-03" db="EMBL/GenBank/DDBJ databases">
        <authorList>
            <person name="Afonso C.L."/>
            <person name="Miller P.J."/>
            <person name="Scott M.A."/>
            <person name="Spackman E."/>
            <person name="Goraichik I."/>
            <person name="Dimitrov K.M."/>
            <person name="Suarez D.L."/>
            <person name="Swayne D.E."/>
        </authorList>
    </citation>
    <scope>NUCLEOTIDE SEQUENCE [LARGE SCALE GENOMIC DNA]</scope>
    <source>
        <strain evidence="16">SB41UT1</strain>
    </source>
</reference>
<keyword evidence="8" id="KW-0812">Transmembrane</keyword>
<dbReference type="FunFam" id="3.40.50.2000:FF:000032">
    <property type="entry name" value="3-deoxy-D-manno-octulosonic acid transferase"/>
    <property type="match status" value="1"/>
</dbReference>
<evidence type="ECO:0000256" key="13">
    <source>
        <dbReference type="RuleBase" id="RU365103"/>
    </source>
</evidence>
<keyword evidence="7 13" id="KW-0808">Transferase</keyword>
<evidence type="ECO:0000256" key="9">
    <source>
        <dbReference type="ARBA" id="ARBA00031445"/>
    </source>
</evidence>
<dbReference type="SUPFAM" id="SSF53756">
    <property type="entry name" value="UDP-Glycosyltransferase/glycogen phosphorylase"/>
    <property type="match status" value="1"/>
</dbReference>
<evidence type="ECO:0000259" key="14">
    <source>
        <dbReference type="Pfam" id="PF00534"/>
    </source>
</evidence>
<evidence type="ECO:0000256" key="5">
    <source>
        <dbReference type="ARBA" id="ARBA00019077"/>
    </source>
</evidence>
<dbReference type="Gene3D" id="3.40.50.2000">
    <property type="entry name" value="Glycogen Phosphorylase B"/>
    <property type="match status" value="1"/>
</dbReference>
<name>A0A1X7AFX2_9GAMM</name>
<dbReference type="GO" id="GO:0009244">
    <property type="term" value="P:lipopolysaccharide core region biosynthetic process"/>
    <property type="evidence" value="ECO:0007669"/>
    <property type="project" value="UniProtKB-UniRule"/>
</dbReference>
<dbReference type="InterPro" id="IPR038107">
    <property type="entry name" value="Glycos_transf_N_sf"/>
</dbReference>
<keyword evidence="13" id="KW-0448">Lipopolysaccharide biosynthesis</keyword>
<keyword evidence="8" id="KW-0735">Signal-anchor</keyword>
<dbReference type="Proteomes" id="UP000196573">
    <property type="component" value="Unassembled WGS sequence"/>
</dbReference>
<keyword evidence="6" id="KW-0472">Membrane</keyword>
<comment type="pathway">
    <text evidence="2 13">Bacterial outer membrane biogenesis; LPS core biosynthesis.</text>
</comment>
<evidence type="ECO:0000256" key="1">
    <source>
        <dbReference type="ARBA" id="ARBA00004388"/>
    </source>
</evidence>
<dbReference type="InterPro" id="IPR001296">
    <property type="entry name" value="Glyco_trans_1"/>
</dbReference>
<dbReference type="EC" id="2.4.99.12" evidence="4 13"/>
<dbReference type="FunFam" id="3.40.50.11720:FF:000001">
    <property type="entry name" value="3-deoxy-D-manno-octulosonic acid transferase"/>
    <property type="match status" value="1"/>
</dbReference>
<evidence type="ECO:0000256" key="3">
    <source>
        <dbReference type="ARBA" id="ARBA00006380"/>
    </source>
</evidence>
<evidence type="ECO:0000256" key="8">
    <source>
        <dbReference type="ARBA" id="ARBA00022968"/>
    </source>
</evidence>
<dbReference type="GO" id="GO:0009245">
    <property type="term" value="P:lipid A biosynthetic process"/>
    <property type="evidence" value="ECO:0007669"/>
    <property type="project" value="TreeGrafter"/>
</dbReference>
<keyword evidence="13" id="KW-1003">Cell membrane</keyword>
<proteinExistence type="inferred from homology"/>
<feature type="site" description="Transition state stabilizer" evidence="12">
    <location>
        <position position="214"/>
    </location>
</feature>
<dbReference type="Gene3D" id="3.40.50.11720">
    <property type="entry name" value="3-Deoxy-D-manno-octulosonic-acid transferase, N-terminal domain"/>
    <property type="match status" value="1"/>
</dbReference>
<organism evidence="16 17">
    <name type="scientific">Parendozoicomonas haliclonae</name>
    <dbReference type="NCBI Taxonomy" id="1960125"/>
    <lineage>
        <taxon>Bacteria</taxon>
        <taxon>Pseudomonadati</taxon>
        <taxon>Pseudomonadota</taxon>
        <taxon>Gammaproteobacteria</taxon>
        <taxon>Oceanospirillales</taxon>
        <taxon>Endozoicomonadaceae</taxon>
        <taxon>Parendozoicomonas</taxon>
    </lineage>
</organism>
<gene>
    <name evidence="16" type="primary">waaA</name>
    <name evidence="16" type="ORF">EHSB41UT_00781</name>
</gene>
<keyword evidence="17" id="KW-1185">Reference proteome</keyword>
<evidence type="ECO:0000256" key="4">
    <source>
        <dbReference type="ARBA" id="ARBA00012621"/>
    </source>
</evidence>
<dbReference type="InterPro" id="IPR039901">
    <property type="entry name" value="Kdotransferase"/>
</dbReference>
<dbReference type="AlphaFoldDB" id="A0A1X7AFX2"/>
<evidence type="ECO:0000259" key="15">
    <source>
        <dbReference type="Pfam" id="PF04413"/>
    </source>
</evidence>
<comment type="catalytic activity">
    <reaction evidence="10 13">
        <text>lipid IVA (E. coli) + CMP-3-deoxy-beta-D-manno-octulosonate = alpha-Kdo-(2-&gt;6)-lipid IVA (E. coli) + CMP + H(+)</text>
        <dbReference type="Rhea" id="RHEA:28066"/>
        <dbReference type="ChEBI" id="CHEBI:15378"/>
        <dbReference type="ChEBI" id="CHEBI:58603"/>
        <dbReference type="ChEBI" id="CHEBI:60364"/>
        <dbReference type="ChEBI" id="CHEBI:60377"/>
        <dbReference type="ChEBI" id="CHEBI:85987"/>
        <dbReference type="EC" id="2.4.99.12"/>
    </reaction>
</comment>
<dbReference type="EMBL" id="FWPT01000002">
    <property type="protein sequence ID" value="SMA37746.1"/>
    <property type="molecule type" value="Genomic_DNA"/>
</dbReference>
<evidence type="ECO:0000313" key="17">
    <source>
        <dbReference type="Proteomes" id="UP000196573"/>
    </source>
</evidence>
<keyword evidence="16" id="KW-0328">Glycosyltransferase</keyword>
<comment type="subcellular location">
    <subcellularLocation>
        <location evidence="1">Cell inner membrane</location>
        <topology evidence="1">Single-pass membrane protein</topology>
        <orientation evidence="1">Cytoplasmic side</orientation>
    </subcellularLocation>
    <subcellularLocation>
        <location evidence="13">Cell membrane</location>
    </subcellularLocation>
</comment>
<dbReference type="GO" id="GO:0043842">
    <property type="term" value="F:Kdo transferase activity"/>
    <property type="evidence" value="ECO:0007669"/>
    <property type="project" value="UniProtKB-EC"/>
</dbReference>
<evidence type="ECO:0000256" key="7">
    <source>
        <dbReference type="ARBA" id="ARBA00022679"/>
    </source>
</evidence>
<feature type="domain" description="Glycosyl transferase family 1" evidence="14">
    <location>
        <begin position="256"/>
        <end position="409"/>
    </location>
</feature>
<dbReference type="RefSeq" id="WP_087107119.1">
    <property type="nucleotide sequence ID" value="NZ_CBCSCN010000014.1"/>
</dbReference>
<comment type="function">
    <text evidence="13">Involved in lipopolysaccharide (LPS) biosynthesis. Catalyzes the transfer of 3-deoxy-D-manno-octulosonate (Kdo) residue(s) from CMP-Kdo to lipid IV(A), the tetraacyldisaccharide-1,4'-bisphosphate precursor of lipid A.</text>
</comment>
<accession>A0A1X7AFX2</accession>
<dbReference type="Pfam" id="PF04413">
    <property type="entry name" value="Glycos_transf_N"/>
    <property type="match status" value="1"/>
</dbReference>
<dbReference type="OrthoDB" id="9789797at2"/>
<protein>
    <recommendedName>
        <fullName evidence="5 13">3-deoxy-D-manno-octulosonic acid transferase</fullName>
        <shortName evidence="13">Kdo transferase</shortName>
        <ecNumber evidence="4 13">2.4.99.12</ecNumber>
    </recommendedName>
    <alternativeName>
        <fullName evidence="9 13">Lipid IV(A) 3-deoxy-D-manno-octulosonic acid transferase</fullName>
    </alternativeName>
</protein>
<dbReference type="PANTHER" id="PTHR42755">
    <property type="entry name" value="3-DEOXY-MANNO-OCTULOSONATE CYTIDYLYLTRANSFERASE"/>
    <property type="match status" value="1"/>
</dbReference>
<feature type="site" description="Transition state stabilizer" evidence="12">
    <location>
        <position position="136"/>
    </location>
</feature>
<evidence type="ECO:0000256" key="11">
    <source>
        <dbReference type="PIRSR" id="PIRSR639901-1"/>
    </source>
</evidence>
<evidence type="ECO:0000256" key="12">
    <source>
        <dbReference type="PIRSR" id="PIRSR639901-2"/>
    </source>
</evidence>
<dbReference type="PANTHER" id="PTHR42755:SF1">
    <property type="entry name" value="3-DEOXY-D-MANNO-OCTULOSONIC ACID TRANSFERASE, MITOCHONDRIAL-RELATED"/>
    <property type="match status" value="1"/>
</dbReference>
<dbReference type="InterPro" id="IPR007507">
    <property type="entry name" value="Glycos_transf_N"/>
</dbReference>
<evidence type="ECO:0000256" key="10">
    <source>
        <dbReference type="ARBA" id="ARBA00049183"/>
    </source>
</evidence>
<keyword evidence="6" id="KW-0997">Cell inner membrane</keyword>
<feature type="domain" description="3-deoxy-D-manno-octulosonic-acid transferase N-terminal" evidence="15">
    <location>
        <begin position="33"/>
        <end position="217"/>
    </location>
</feature>
<dbReference type="GO" id="GO:0005886">
    <property type="term" value="C:plasma membrane"/>
    <property type="evidence" value="ECO:0007669"/>
    <property type="project" value="UniProtKB-SubCell"/>
</dbReference>
<dbReference type="Pfam" id="PF00534">
    <property type="entry name" value="Glycos_transf_1"/>
    <property type="match status" value="1"/>
</dbReference>
<evidence type="ECO:0000256" key="6">
    <source>
        <dbReference type="ARBA" id="ARBA00022519"/>
    </source>
</evidence>
<dbReference type="UniPathway" id="UPA00958"/>
<sequence>MSRFFYTLIFYLALPLVMLRLLYRAWRAPDYVKRWNERFGFFKLPAFEGKRIWVHTVSVGESIAAAPLVKKMLPTFPEHQFVITTMTPTGSEQVLNIYASEIAAGRVVHVYAPYDLPDAIARFLNKVQPELAVFMETELWPNTVAACHNRGIPSLLTNARLSERSAKGYARIGSLSRNMLSQLSFIAAQGSADAERFIELGFPKERLEITGTLKFDISAPTALLEQGKELREKWLHGRGEHARILIAASTYKGEDEQILDAYAHLRQSLTDVLLILVPRHKERFQPAYELIKSQDWKVARRSAGEVVNAETDILLGDTMGELMQLYATADVAFVGGSLIERGGHNPLEPAALGIPVIYGPHVFNFAAVNETLRDAGCLFTVHSSTGLTREAERLLTDQEAWQQASDAARAVMDRNRGALDRQLKLTASLLNR</sequence>
<feature type="active site" description="Proton acceptor" evidence="11">
    <location>
        <position position="61"/>
    </location>
</feature>